<keyword evidence="2" id="KW-0472">Membrane</keyword>
<dbReference type="eggNOG" id="COG3455">
    <property type="taxonomic scope" value="Bacteria"/>
</dbReference>
<protein>
    <submittedName>
        <fullName evidence="4">Uncharacterized protein conserved in bacteria</fullName>
    </submittedName>
</protein>
<accession>Q2SEB8</accession>
<dbReference type="NCBIfam" id="TIGR03349">
    <property type="entry name" value="IV_VI_DotU"/>
    <property type="match status" value="1"/>
</dbReference>
<dbReference type="STRING" id="349521.HCH_04299"/>
<reference evidence="4 5" key="1">
    <citation type="journal article" date="2005" name="Nucleic Acids Res.">
        <title>Genomic blueprint of Hahella chejuensis, a marine microbe producing an algicidal agent.</title>
        <authorList>
            <person name="Jeong H."/>
            <person name="Yim J.H."/>
            <person name="Lee C."/>
            <person name="Choi S.-H."/>
            <person name="Park Y.K."/>
            <person name="Yoon S.H."/>
            <person name="Hur C.-G."/>
            <person name="Kang H.-Y."/>
            <person name="Kim D."/>
            <person name="Lee H.H."/>
            <person name="Park K.H."/>
            <person name="Park S.-H."/>
            <person name="Park H.-S."/>
            <person name="Lee H.K."/>
            <person name="Oh T.K."/>
            <person name="Kim J.F."/>
        </authorList>
    </citation>
    <scope>NUCLEOTIDE SEQUENCE [LARGE SCALE GENOMIC DNA]</scope>
    <source>
        <strain evidence="4 5">KCTC 2396</strain>
    </source>
</reference>
<evidence type="ECO:0000256" key="2">
    <source>
        <dbReference type="SAM" id="Phobius"/>
    </source>
</evidence>
<dbReference type="Pfam" id="PF09850">
    <property type="entry name" value="DotU"/>
    <property type="match status" value="1"/>
</dbReference>
<feature type="domain" description="Type IV / VI secretion system DotU" evidence="3">
    <location>
        <begin position="69"/>
        <end position="272"/>
    </location>
</feature>
<keyword evidence="2" id="KW-1133">Transmembrane helix</keyword>
<dbReference type="EMBL" id="CP000155">
    <property type="protein sequence ID" value="ABC31006.1"/>
    <property type="molecule type" value="Genomic_DNA"/>
</dbReference>
<dbReference type="PANTHER" id="PTHR38033">
    <property type="entry name" value="MEMBRANE PROTEIN-RELATED"/>
    <property type="match status" value="1"/>
</dbReference>
<organism evidence="4 5">
    <name type="scientific">Hahella chejuensis (strain KCTC 2396)</name>
    <dbReference type="NCBI Taxonomy" id="349521"/>
    <lineage>
        <taxon>Bacteria</taxon>
        <taxon>Pseudomonadati</taxon>
        <taxon>Pseudomonadota</taxon>
        <taxon>Gammaproteobacteria</taxon>
        <taxon>Oceanospirillales</taxon>
        <taxon>Hahellaceae</taxon>
        <taxon>Hahella</taxon>
    </lineage>
</organism>
<dbReference type="AlphaFoldDB" id="Q2SEB8"/>
<gene>
    <name evidence="4" type="ordered locus">HCH_04299</name>
</gene>
<dbReference type="Proteomes" id="UP000000238">
    <property type="component" value="Chromosome"/>
</dbReference>
<dbReference type="Gene3D" id="1.25.40.590">
    <property type="entry name" value="Type IV / VI secretion system, DotU"/>
    <property type="match status" value="1"/>
</dbReference>
<dbReference type="HOGENOM" id="CLU_071818_0_0_6"/>
<dbReference type="RefSeq" id="WP_011398073.1">
    <property type="nucleotide sequence ID" value="NC_007645.1"/>
</dbReference>
<evidence type="ECO:0000259" key="3">
    <source>
        <dbReference type="Pfam" id="PF09850"/>
    </source>
</evidence>
<dbReference type="OrthoDB" id="345640at2"/>
<feature type="compositionally biased region" description="Pro residues" evidence="1">
    <location>
        <begin position="36"/>
        <end position="53"/>
    </location>
</feature>
<dbReference type="InterPro" id="IPR017732">
    <property type="entry name" value="T4/T6SS_DotU"/>
</dbReference>
<dbReference type="PANTHER" id="PTHR38033:SF1">
    <property type="entry name" value="DOTU FAMILY TYPE IV_VI SECRETION SYSTEM PROTEIN"/>
    <property type="match status" value="1"/>
</dbReference>
<feature type="transmembrane region" description="Helical" evidence="2">
    <location>
        <begin position="249"/>
        <end position="269"/>
    </location>
</feature>
<proteinExistence type="predicted"/>
<evidence type="ECO:0000256" key="1">
    <source>
        <dbReference type="SAM" id="MobiDB-lite"/>
    </source>
</evidence>
<evidence type="ECO:0000313" key="5">
    <source>
        <dbReference type="Proteomes" id="UP000000238"/>
    </source>
</evidence>
<keyword evidence="5" id="KW-1185">Reference proteome</keyword>
<sequence>MSNDSDKTFFGGAGGSDRTVIVPTPGGRSSGGLSTQPPPTAFAPHQAPTPPPSAVDGGQGLDVKQGLNPLTASASELIALLGELRQTVQVQNPNQLRQQVIQQIRRFESEAQSKGVASDVVLSARYVLCSALDEAIMNTPWGAEVGWSRATLLSTFHRENVGGEKVFLILDKILATPAKYIDLIELIYVCLSLGFEGKYKLDPRGRDYLETIRDNLVRTIQMQRGEFDGDLSPRWRGATPAKKRISEYVPLWVVASIMAAGLLLSYSGFRYWLGTVTDAQEQQLQELTQKYQS</sequence>
<evidence type="ECO:0000313" key="4">
    <source>
        <dbReference type="EMBL" id="ABC31006.1"/>
    </source>
</evidence>
<dbReference type="InterPro" id="IPR038522">
    <property type="entry name" value="T4/T6SS_DotU_sf"/>
</dbReference>
<dbReference type="NCBIfam" id="NF038228">
    <property type="entry name" value="IcmH_DotU_IVB"/>
    <property type="match status" value="1"/>
</dbReference>
<dbReference type="KEGG" id="hch:HCH_04299"/>
<name>Q2SEB8_HAHCH</name>
<keyword evidence="2" id="KW-0812">Transmembrane</keyword>
<feature type="region of interest" description="Disordered" evidence="1">
    <location>
        <begin position="1"/>
        <end position="58"/>
    </location>
</feature>